<dbReference type="EMBL" id="QEYD01000004">
    <property type="protein sequence ID" value="PWE29543.1"/>
    <property type="molecule type" value="Genomic_DNA"/>
</dbReference>
<dbReference type="GO" id="GO:0030488">
    <property type="term" value="P:tRNA methylation"/>
    <property type="evidence" value="ECO:0007669"/>
    <property type="project" value="TreeGrafter"/>
</dbReference>
<dbReference type="OrthoDB" id="417988at2"/>
<dbReference type="PANTHER" id="PTHR42714:SF6">
    <property type="entry name" value="TRANSLATION INITIATION FACTOR IF-2"/>
    <property type="match status" value="1"/>
</dbReference>
<evidence type="ECO:0000313" key="2">
    <source>
        <dbReference type="EMBL" id="PWE29543.1"/>
    </source>
</evidence>
<dbReference type="AlphaFoldDB" id="A0A2U2CCE1"/>
<evidence type="ECO:0000259" key="1">
    <source>
        <dbReference type="Pfam" id="PF01926"/>
    </source>
</evidence>
<proteinExistence type="predicted"/>
<keyword evidence="2" id="KW-0418">Kinase</keyword>
<dbReference type="InterPro" id="IPR006073">
    <property type="entry name" value="GTP-bd"/>
</dbReference>
<keyword evidence="3" id="KW-1185">Reference proteome</keyword>
<dbReference type="InterPro" id="IPR027417">
    <property type="entry name" value="P-loop_NTPase"/>
</dbReference>
<sequence length="336" mass="34313">MARGKNVTDTKGAVEPAVPVLWLLGKTGAGKTSLVRALTGAGEVGNGFAPGTQDATVHDFPAAAPAVRFLDTRGLGEAGHEASGDVAAAQRMAQAILAVVRLDDPVQAPVTDILRRTKLPVLLVLTGADLVPDPQAQLRARAHLTELIGRELPSVTLAMPREGLVTGLEDLLDALDSFLPRAAAALRRADEARAFQRMRKTVVRYAALAGATDVVPIAGLATVPATQAAMLKALAQAHGVDLTPTRMGLLASALGIGSLARMGAALLARQGAKLLPVAGQTVGAAAAAGASFATTYALGRAASAWLYGVAHGAEPDSATLRSLYDQALKGARNDAG</sequence>
<dbReference type="PANTHER" id="PTHR42714">
    <property type="entry name" value="TRNA MODIFICATION GTPASE GTPBP3"/>
    <property type="match status" value="1"/>
</dbReference>
<protein>
    <submittedName>
        <fullName evidence="2">Kinase</fullName>
    </submittedName>
</protein>
<gene>
    <name evidence="2" type="ORF">C4N9_07285</name>
</gene>
<organism evidence="2 3">
    <name type="scientific">Pararhodobacter marinus</name>
    <dbReference type="NCBI Taxonomy" id="2184063"/>
    <lineage>
        <taxon>Bacteria</taxon>
        <taxon>Pseudomonadati</taxon>
        <taxon>Pseudomonadota</taxon>
        <taxon>Alphaproteobacteria</taxon>
        <taxon>Rhodobacterales</taxon>
        <taxon>Paracoccaceae</taxon>
        <taxon>Pararhodobacter</taxon>
    </lineage>
</organism>
<dbReference type="GO" id="GO:0002098">
    <property type="term" value="P:tRNA wobble uridine modification"/>
    <property type="evidence" value="ECO:0007669"/>
    <property type="project" value="TreeGrafter"/>
</dbReference>
<name>A0A2U2CCE1_9RHOB</name>
<dbReference type="GO" id="GO:0005737">
    <property type="term" value="C:cytoplasm"/>
    <property type="evidence" value="ECO:0007669"/>
    <property type="project" value="TreeGrafter"/>
</dbReference>
<reference evidence="2 3" key="1">
    <citation type="submission" date="2018-05" db="EMBL/GenBank/DDBJ databases">
        <title>Pararhodobacter marina sp. nov., isolated from deep-sea water of the Indian Ocean.</title>
        <authorList>
            <person name="Lai Q.Sr."/>
            <person name="Liu X."/>
            <person name="Shao Z."/>
        </authorList>
    </citation>
    <scope>NUCLEOTIDE SEQUENCE [LARGE SCALE GENOMIC DNA]</scope>
    <source>
        <strain evidence="2 3">CIC4N-9</strain>
    </source>
</reference>
<dbReference type="Gene3D" id="3.40.50.300">
    <property type="entry name" value="P-loop containing nucleotide triphosphate hydrolases"/>
    <property type="match status" value="1"/>
</dbReference>
<keyword evidence="2" id="KW-0808">Transferase</keyword>
<dbReference type="GO" id="GO:0016301">
    <property type="term" value="F:kinase activity"/>
    <property type="evidence" value="ECO:0007669"/>
    <property type="project" value="UniProtKB-KW"/>
</dbReference>
<comment type="caution">
    <text evidence="2">The sequence shown here is derived from an EMBL/GenBank/DDBJ whole genome shotgun (WGS) entry which is preliminary data.</text>
</comment>
<dbReference type="GO" id="GO:0005525">
    <property type="term" value="F:GTP binding"/>
    <property type="evidence" value="ECO:0007669"/>
    <property type="project" value="InterPro"/>
</dbReference>
<dbReference type="Proteomes" id="UP000244940">
    <property type="component" value="Unassembled WGS sequence"/>
</dbReference>
<evidence type="ECO:0000313" key="3">
    <source>
        <dbReference type="Proteomes" id="UP000244940"/>
    </source>
</evidence>
<dbReference type="Pfam" id="PF01926">
    <property type="entry name" value="MMR_HSR1"/>
    <property type="match status" value="1"/>
</dbReference>
<dbReference type="SUPFAM" id="SSF52540">
    <property type="entry name" value="P-loop containing nucleoside triphosphate hydrolases"/>
    <property type="match status" value="1"/>
</dbReference>
<accession>A0A2U2CCE1</accession>
<feature type="domain" description="G" evidence="1">
    <location>
        <begin position="23"/>
        <end position="126"/>
    </location>
</feature>